<evidence type="ECO:0000313" key="2">
    <source>
        <dbReference type="Proteomes" id="UP000009215"/>
    </source>
</evidence>
<name>A0AB33R895_STREQ</name>
<dbReference type="AlphaFoldDB" id="A0AB33R895"/>
<sequence>MKDLALDTFESPFQTELLSTQKGWEQFPAWLFQAMFSNFF</sequence>
<dbReference type="Proteomes" id="UP000009215">
    <property type="component" value="Chromosome"/>
</dbReference>
<reference evidence="1 2" key="1">
    <citation type="submission" date="2012-05" db="EMBL/GenBank/DDBJ databases">
        <title>Complete genome sequence of a Streptococcus dysgalactiae subsp. equisimilis strain possessing Lancefield's group A antigen.</title>
        <authorList>
            <person name="Luetticken R."/>
            <person name="Bruellhoff K."/>
            <person name="Van der Linden M."/>
            <person name="Peltroche-Llacsahuanga H."/>
            <person name="Blom J."/>
            <person name="Weber-Lehmann J."/>
            <person name="Ferretti J.J."/>
            <person name="McShan W.M."/>
        </authorList>
    </citation>
    <scope>NUCLEOTIDE SEQUENCE [LARGE SCALE GENOMIC DNA]</scope>
    <source>
        <strain evidence="1 2">AC-2713</strain>
    </source>
</reference>
<dbReference type="KEGG" id="sdc:SDSE_2127"/>
<gene>
    <name evidence="1" type="ORF">SDSE_2127</name>
</gene>
<protein>
    <submittedName>
        <fullName evidence="1">Uncharacterized protein</fullName>
    </submittedName>
</protein>
<proteinExistence type="predicted"/>
<accession>A0AB33R895</accession>
<dbReference type="EMBL" id="HE858529">
    <property type="protein sequence ID" value="CCI63608.1"/>
    <property type="molecule type" value="Genomic_DNA"/>
</dbReference>
<evidence type="ECO:0000313" key="1">
    <source>
        <dbReference type="EMBL" id="CCI63608.1"/>
    </source>
</evidence>
<organism evidence="1 2">
    <name type="scientific">Streptococcus dysgalactiae subsp. equisimilis AC-2713</name>
    <dbReference type="NCBI Taxonomy" id="759913"/>
    <lineage>
        <taxon>Bacteria</taxon>
        <taxon>Bacillati</taxon>
        <taxon>Bacillota</taxon>
        <taxon>Bacilli</taxon>
        <taxon>Lactobacillales</taxon>
        <taxon>Streptococcaceae</taxon>
        <taxon>Streptococcus</taxon>
    </lineage>
</organism>